<reference evidence="1" key="2">
    <citation type="submission" date="2015-07" db="EMBL/GenBank/DDBJ databases">
        <authorList>
            <person name="Noorani M."/>
        </authorList>
    </citation>
    <scope>NUCLEOTIDE SEQUENCE</scope>
    <source>
        <strain evidence="1">Yugu1</strain>
    </source>
</reference>
<proteinExistence type="predicted"/>
<sequence length="129" mass="14642">MEFLDIWDLVQEVMLRPEVDDEDETIQHILCTCVFSRQFWHQLLRRFGLSDLAPQSTSAGFYDWWQQASGMFNKEAGQGFNSLMRNDIVFNGALPKMDQVLLLAQDEADHWMLAGAKGLSSLAAARSDG</sequence>
<reference evidence="1" key="1">
    <citation type="journal article" date="2012" name="Nat. Biotechnol.">
        <title>Reference genome sequence of the model plant Setaria.</title>
        <authorList>
            <person name="Bennetzen J.L."/>
            <person name="Schmutz J."/>
            <person name="Wang H."/>
            <person name="Percifield R."/>
            <person name="Hawkins J."/>
            <person name="Pontaroli A.C."/>
            <person name="Estep M."/>
            <person name="Feng L."/>
            <person name="Vaughn J.N."/>
            <person name="Grimwood J."/>
            <person name="Jenkins J."/>
            <person name="Barry K."/>
            <person name="Lindquist E."/>
            <person name="Hellsten U."/>
            <person name="Deshpande S."/>
            <person name="Wang X."/>
            <person name="Wu X."/>
            <person name="Mitros T."/>
            <person name="Triplett J."/>
            <person name="Yang X."/>
            <person name="Ye C.Y."/>
            <person name="Mauro-Herrera M."/>
            <person name="Wang L."/>
            <person name="Li P."/>
            <person name="Sharma M."/>
            <person name="Sharma R."/>
            <person name="Ronald P.C."/>
            <person name="Panaud O."/>
            <person name="Kellogg E.A."/>
            <person name="Brutnell T.P."/>
            <person name="Doust A.N."/>
            <person name="Tuskan G.A."/>
            <person name="Rokhsar D."/>
            <person name="Devos K.M."/>
        </authorList>
    </citation>
    <scope>NUCLEOTIDE SEQUENCE [LARGE SCALE GENOMIC DNA]</scope>
    <source>
        <strain evidence="1">Yugu1</strain>
    </source>
</reference>
<accession>A0A368SXA9</accession>
<name>A0A368SXA9_SETIT</name>
<organism evidence="1">
    <name type="scientific">Setaria italica</name>
    <name type="common">Foxtail millet</name>
    <name type="synonym">Panicum italicum</name>
    <dbReference type="NCBI Taxonomy" id="4555"/>
    <lineage>
        <taxon>Eukaryota</taxon>
        <taxon>Viridiplantae</taxon>
        <taxon>Streptophyta</taxon>
        <taxon>Embryophyta</taxon>
        <taxon>Tracheophyta</taxon>
        <taxon>Spermatophyta</taxon>
        <taxon>Magnoliopsida</taxon>
        <taxon>Liliopsida</taxon>
        <taxon>Poales</taxon>
        <taxon>Poaceae</taxon>
        <taxon>PACMAD clade</taxon>
        <taxon>Panicoideae</taxon>
        <taxon>Panicodae</taxon>
        <taxon>Paniceae</taxon>
        <taxon>Cenchrinae</taxon>
        <taxon>Setaria</taxon>
    </lineage>
</organism>
<dbReference type="AlphaFoldDB" id="A0A368SXA9"/>
<protein>
    <submittedName>
        <fullName evidence="1">Uncharacterized protein</fullName>
    </submittedName>
</protein>
<dbReference type="OrthoDB" id="684036at2759"/>
<dbReference type="EMBL" id="CM003536">
    <property type="protein sequence ID" value="RCV47068.1"/>
    <property type="molecule type" value="Genomic_DNA"/>
</dbReference>
<gene>
    <name evidence="1" type="ORF">SETIT_9G580700v2</name>
</gene>
<evidence type="ECO:0000313" key="1">
    <source>
        <dbReference type="EMBL" id="RCV47068.1"/>
    </source>
</evidence>